<sequence>MLRRCSPDVMLFARRLFTISPRAYRYIRSSGHIILPHPVTIRSVCSSFKINPQLEDQPSTFLRYVAKRISDLDDRQRVVTLMVDESHIKPFFEYKGKNICGIAHNSPEAANSALVFFGSERHVKIQR</sequence>
<evidence type="ECO:0000313" key="2">
    <source>
        <dbReference type="EMBL" id="KAH9379154.1"/>
    </source>
</evidence>
<organism evidence="2 3">
    <name type="scientific">Haemaphysalis longicornis</name>
    <name type="common">Bush tick</name>
    <dbReference type="NCBI Taxonomy" id="44386"/>
    <lineage>
        <taxon>Eukaryota</taxon>
        <taxon>Metazoa</taxon>
        <taxon>Ecdysozoa</taxon>
        <taxon>Arthropoda</taxon>
        <taxon>Chelicerata</taxon>
        <taxon>Arachnida</taxon>
        <taxon>Acari</taxon>
        <taxon>Parasitiformes</taxon>
        <taxon>Ixodida</taxon>
        <taxon>Ixodoidea</taxon>
        <taxon>Ixodidae</taxon>
        <taxon>Haemaphysalinae</taxon>
        <taxon>Haemaphysalis</taxon>
    </lineage>
</organism>
<comment type="caution">
    <text evidence="2">The sequence shown here is derived from an EMBL/GenBank/DDBJ whole genome shotgun (WGS) entry which is preliminary data.</text>
</comment>
<dbReference type="VEuPathDB" id="VectorBase:HLOH_060888"/>
<reference evidence="2 3" key="1">
    <citation type="journal article" date="2020" name="Cell">
        <title>Large-Scale Comparative Analyses of Tick Genomes Elucidate Their Genetic Diversity and Vector Capacities.</title>
        <authorList>
            <consortium name="Tick Genome and Microbiome Consortium (TIGMIC)"/>
            <person name="Jia N."/>
            <person name="Wang J."/>
            <person name="Shi W."/>
            <person name="Du L."/>
            <person name="Sun Y."/>
            <person name="Zhan W."/>
            <person name="Jiang J.F."/>
            <person name="Wang Q."/>
            <person name="Zhang B."/>
            <person name="Ji P."/>
            <person name="Bell-Sakyi L."/>
            <person name="Cui X.M."/>
            <person name="Yuan T.T."/>
            <person name="Jiang B.G."/>
            <person name="Yang W.F."/>
            <person name="Lam T.T."/>
            <person name="Chang Q.C."/>
            <person name="Ding S.J."/>
            <person name="Wang X.J."/>
            <person name="Zhu J.G."/>
            <person name="Ruan X.D."/>
            <person name="Zhao L."/>
            <person name="Wei J.T."/>
            <person name="Ye R.Z."/>
            <person name="Que T.C."/>
            <person name="Du C.H."/>
            <person name="Zhou Y.H."/>
            <person name="Cheng J.X."/>
            <person name="Dai P.F."/>
            <person name="Guo W.B."/>
            <person name="Han X.H."/>
            <person name="Huang E.J."/>
            <person name="Li L.F."/>
            <person name="Wei W."/>
            <person name="Gao Y.C."/>
            <person name="Liu J.Z."/>
            <person name="Shao H.Z."/>
            <person name="Wang X."/>
            <person name="Wang C.C."/>
            <person name="Yang T.C."/>
            <person name="Huo Q.B."/>
            <person name="Li W."/>
            <person name="Chen H.Y."/>
            <person name="Chen S.E."/>
            <person name="Zhou L.G."/>
            <person name="Ni X.B."/>
            <person name="Tian J.H."/>
            <person name="Sheng Y."/>
            <person name="Liu T."/>
            <person name="Pan Y.S."/>
            <person name="Xia L.Y."/>
            <person name="Li J."/>
            <person name="Zhao F."/>
            <person name="Cao W.C."/>
        </authorList>
    </citation>
    <scope>NUCLEOTIDE SEQUENCE [LARGE SCALE GENOMIC DNA]</scope>
    <source>
        <strain evidence="2">HaeL-2018</strain>
    </source>
</reference>
<dbReference type="EMBL" id="JABSTR010000009">
    <property type="protein sequence ID" value="KAH9379154.1"/>
    <property type="molecule type" value="Genomic_DNA"/>
</dbReference>
<dbReference type="OrthoDB" id="6480474at2759"/>
<feature type="domain" description="THAP9-like helix-turn-helix" evidence="1">
    <location>
        <begin position="5"/>
        <end position="42"/>
    </location>
</feature>
<evidence type="ECO:0000259" key="1">
    <source>
        <dbReference type="Pfam" id="PF12017"/>
    </source>
</evidence>
<keyword evidence="3" id="KW-1185">Reference proteome</keyword>
<name>A0A9J6GUJ7_HAELO</name>
<evidence type="ECO:0000313" key="3">
    <source>
        <dbReference type="Proteomes" id="UP000821853"/>
    </source>
</evidence>
<accession>A0A9J6GUJ7</accession>
<dbReference type="AlphaFoldDB" id="A0A9J6GUJ7"/>
<gene>
    <name evidence="2" type="ORF">HPB48_002664</name>
</gene>
<proteinExistence type="predicted"/>
<dbReference type="Pfam" id="PF12017">
    <property type="entry name" value="Tnp_P_element"/>
    <property type="match status" value="1"/>
</dbReference>
<dbReference type="Proteomes" id="UP000821853">
    <property type="component" value="Unassembled WGS sequence"/>
</dbReference>
<protein>
    <recommendedName>
        <fullName evidence="1">THAP9-like helix-turn-helix domain-containing protein</fullName>
    </recommendedName>
</protein>
<dbReference type="InterPro" id="IPR021896">
    <property type="entry name" value="THAP9-like_HTH"/>
</dbReference>